<sequence length="131" mass="15213">MPADICTEEEIHQMVHSFYARIREDEVLGPIFNDHIDDWPAHLVKLEDFWSSLLRRTGRFMGQPMPKHVALPHLTAEMFERWLALFADNLKDNPNQRMAAQANAMAGRIAQRLWLGYQMGNFPDREATPLP</sequence>
<dbReference type="EMBL" id="RRUE01000002">
    <property type="protein sequence ID" value="RRN44593.1"/>
    <property type="molecule type" value="Genomic_DNA"/>
</dbReference>
<evidence type="ECO:0000313" key="2">
    <source>
        <dbReference type="Proteomes" id="UP000270261"/>
    </source>
</evidence>
<dbReference type="GO" id="GO:0020037">
    <property type="term" value="F:heme binding"/>
    <property type="evidence" value="ECO:0007669"/>
    <property type="project" value="InterPro"/>
</dbReference>
<evidence type="ECO:0000313" key="1">
    <source>
        <dbReference type="EMBL" id="RRN44593.1"/>
    </source>
</evidence>
<keyword evidence="2" id="KW-1185">Reference proteome</keyword>
<dbReference type="InterPro" id="IPR009050">
    <property type="entry name" value="Globin-like_sf"/>
</dbReference>
<dbReference type="RefSeq" id="WP_125096783.1">
    <property type="nucleotide sequence ID" value="NZ_RRUE01000002.1"/>
</dbReference>
<accession>A0A426FPJ7</accession>
<dbReference type="AlphaFoldDB" id="A0A426FPJ7"/>
<dbReference type="CDD" id="cd08916">
    <property type="entry name" value="TrHb3_P"/>
    <property type="match status" value="1"/>
</dbReference>
<dbReference type="Gene3D" id="1.10.490.10">
    <property type="entry name" value="Globins"/>
    <property type="match status" value="1"/>
</dbReference>
<dbReference type="Proteomes" id="UP000270261">
    <property type="component" value="Unassembled WGS sequence"/>
</dbReference>
<reference evidence="1 2" key="1">
    <citation type="submission" date="2018-11" db="EMBL/GenBank/DDBJ databases">
        <title>Genome sequencing of Lautropia sp. KCOM 2505 (= ChDC F240).</title>
        <authorList>
            <person name="Kook J.-K."/>
            <person name="Park S.-N."/>
            <person name="Lim Y.K."/>
        </authorList>
    </citation>
    <scope>NUCLEOTIDE SEQUENCE [LARGE SCALE GENOMIC DNA]</scope>
    <source>
        <strain evidence="1 2">KCOM 2505</strain>
    </source>
</reference>
<organism evidence="1 2">
    <name type="scientific">Lautropia dentalis</name>
    <dbReference type="NCBI Taxonomy" id="2490857"/>
    <lineage>
        <taxon>Bacteria</taxon>
        <taxon>Pseudomonadati</taxon>
        <taxon>Pseudomonadota</taxon>
        <taxon>Betaproteobacteria</taxon>
        <taxon>Burkholderiales</taxon>
        <taxon>Burkholderiaceae</taxon>
        <taxon>Lautropia</taxon>
    </lineage>
</organism>
<name>A0A426FPJ7_9BURK</name>
<dbReference type="SUPFAM" id="SSF46458">
    <property type="entry name" value="Globin-like"/>
    <property type="match status" value="1"/>
</dbReference>
<dbReference type="GO" id="GO:0019825">
    <property type="term" value="F:oxygen binding"/>
    <property type="evidence" value="ECO:0007669"/>
    <property type="project" value="InterPro"/>
</dbReference>
<comment type="caution">
    <text evidence="1">The sequence shown here is derived from an EMBL/GenBank/DDBJ whole genome shotgun (WGS) entry which is preliminary data.</text>
</comment>
<protein>
    <submittedName>
        <fullName evidence="1">Group III truncated hemoglobin</fullName>
    </submittedName>
</protein>
<proteinExistence type="predicted"/>
<gene>
    <name evidence="1" type="ORF">EHV23_09060</name>
</gene>
<dbReference type="InterPro" id="IPR012292">
    <property type="entry name" value="Globin/Proto"/>
</dbReference>
<dbReference type="OrthoDB" id="25954at2"/>